<dbReference type="EMBL" id="CM007390">
    <property type="protein sequence ID" value="ONK57228.1"/>
    <property type="molecule type" value="Genomic_DNA"/>
</dbReference>
<feature type="domain" description="Nucleotide-diphospho-sugar transferase" evidence="2">
    <location>
        <begin position="138"/>
        <end position="212"/>
    </location>
</feature>
<evidence type="ECO:0000313" key="4">
    <source>
        <dbReference type="Proteomes" id="UP000243459"/>
    </source>
</evidence>
<dbReference type="PANTHER" id="PTHR46038:SF38">
    <property type="entry name" value="GLYCOSYLTRANSFERASE-RELATED"/>
    <property type="match status" value="1"/>
</dbReference>
<dbReference type="InterPro" id="IPR044821">
    <property type="entry name" value="At1g28695/At4g15970-like"/>
</dbReference>
<feature type="region of interest" description="Disordered" evidence="1">
    <location>
        <begin position="1"/>
        <end position="26"/>
    </location>
</feature>
<dbReference type="InterPro" id="IPR005069">
    <property type="entry name" value="Nucl-diP-sugar_transferase"/>
</dbReference>
<dbReference type="Proteomes" id="UP000243459">
    <property type="component" value="Chromosome 10"/>
</dbReference>
<gene>
    <name evidence="3" type="ORF">A4U43_C10F17920</name>
</gene>
<evidence type="ECO:0000256" key="1">
    <source>
        <dbReference type="SAM" id="MobiDB-lite"/>
    </source>
</evidence>
<sequence>MARSPRVSTPRRTSPRYKSTSPEPGPIRRWLKAALFAAAVALPLAVLHKAAVPISPPPRSFDQLLAVGDSPEIDRARSEGEGFDPEDEQIRLESVLKEAAMEDKTVILTTLNEAWASPNSVLDIFIESFRIGEGTRNLLDHLVMVALDKKAYDRCISVHPYCFSLVTEGVDFSGEKVFMTDGYLKMMWRRIDFLRVVLEMGYNFIFTDTDIMLSAKSICTISIPDGAFFR</sequence>
<accession>A0A5P1E3X3</accession>
<feature type="compositionally biased region" description="Low complexity" evidence="1">
    <location>
        <begin position="1"/>
        <end position="12"/>
    </location>
</feature>
<dbReference type="Pfam" id="PF03407">
    <property type="entry name" value="Nucleotid_trans"/>
    <property type="match status" value="1"/>
</dbReference>
<dbReference type="Gramene" id="ONK57228">
    <property type="protein sequence ID" value="ONK57228"/>
    <property type="gene ID" value="A4U43_C10F17920"/>
</dbReference>
<evidence type="ECO:0000259" key="2">
    <source>
        <dbReference type="Pfam" id="PF03407"/>
    </source>
</evidence>
<evidence type="ECO:0000313" key="3">
    <source>
        <dbReference type="EMBL" id="ONK57228.1"/>
    </source>
</evidence>
<organism evidence="3 4">
    <name type="scientific">Asparagus officinalis</name>
    <name type="common">Garden asparagus</name>
    <dbReference type="NCBI Taxonomy" id="4686"/>
    <lineage>
        <taxon>Eukaryota</taxon>
        <taxon>Viridiplantae</taxon>
        <taxon>Streptophyta</taxon>
        <taxon>Embryophyta</taxon>
        <taxon>Tracheophyta</taxon>
        <taxon>Spermatophyta</taxon>
        <taxon>Magnoliopsida</taxon>
        <taxon>Liliopsida</taxon>
        <taxon>Asparagales</taxon>
        <taxon>Asparagaceae</taxon>
        <taxon>Asparagoideae</taxon>
        <taxon>Asparagus</taxon>
    </lineage>
</organism>
<protein>
    <recommendedName>
        <fullName evidence="2">Nucleotide-diphospho-sugar transferase domain-containing protein</fullName>
    </recommendedName>
</protein>
<dbReference type="PANTHER" id="PTHR46038">
    <property type="entry name" value="EXPRESSED PROTEIN-RELATED"/>
    <property type="match status" value="1"/>
</dbReference>
<keyword evidence="4" id="KW-1185">Reference proteome</keyword>
<dbReference type="OMA" id="RCQVIHA"/>
<reference evidence="4" key="1">
    <citation type="journal article" date="2017" name="Nat. Commun.">
        <title>The asparagus genome sheds light on the origin and evolution of a young Y chromosome.</title>
        <authorList>
            <person name="Harkess A."/>
            <person name="Zhou J."/>
            <person name="Xu C."/>
            <person name="Bowers J.E."/>
            <person name="Van der Hulst R."/>
            <person name="Ayyampalayam S."/>
            <person name="Mercati F."/>
            <person name="Riccardi P."/>
            <person name="McKain M.R."/>
            <person name="Kakrana A."/>
            <person name="Tang H."/>
            <person name="Ray J."/>
            <person name="Groenendijk J."/>
            <person name="Arikit S."/>
            <person name="Mathioni S.M."/>
            <person name="Nakano M."/>
            <person name="Shan H."/>
            <person name="Telgmann-Rauber A."/>
            <person name="Kanno A."/>
            <person name="Yue Z."/>
            <person name="Chen H."/>
            <person name="Li W."/>
            <person name="Chen Y."/>
            <person name="Xu X."/>
            <person name="Zhang Y."/>
            <person name="Luo S."/>
            <person name="Chen H."/>
            <person name="Gao J."/>
            <person name="Mao Z."/>
            <person name="Pires J.C."/>
            <person name="Luo M."/>
            <person name="Kudrna D."/>
            <person name="Wing R.A."/>
            <person name="Meyers B.C."/>
            <person name="Yi K."/>
            <person name="Kong H."/>
            <person name="Lavrijsen P."/>
            <person name="Sunseri F."/>
            <person name="Falavigna A."/>
            <person name="Ye Y."/>
            <person name="Leebens-Mack J.H."/>
            <person name="Chen G."/>
        </authorList>
    </citation>
    <scope>NUCLEOTIDE SEQUENCE [LARGE SCALE GENOMIC DNA]</scope>
    <source>
        <strain evidence="4">cv. DH0086</strain>
    </source>
</reference>
<dbReference type="AlphaFoldDB" id="A0A5P1E3X3"/>
<proteinExistence type="predicted"/>
<name>A0A5P1E3X3_ASPOF</name>